<proteinExistence type="inferred from homology"/>
<evidence type="ECO:0000313" key="5">
    <source>
        <dbReference type="EMBL" id="GCL65935.1"/>
    </source>
</evidence>
<evidence type="ECO:0000256" key="2">
    <source>
        <dbReference type="ARBA" id="ARBA00023002"/>
    </source>
</evidence>
<dbReference type="PRINTS" id="PR00080">
    <property type="entry name" value="SDRFAMILY"/>
</dbReference>
<evidence type="ECO:0000313" key="6">
    <source>
        <dbReference type="Proteomes" id="UP000301751"/>
    </source>
</evidence>
<keyword evidence="2" id="KW-0560">Oxidoreductase</keyword>
<dbReference type="Gene3D" id="3.40.50.720">
    <property type="entry name" value="NAD(P)-binding Rossmann-like Domain"/>
    <property type="match status" value="1"/>
</dbReference>
<organism evidence="5 6">
    <name type="scientific">Pseudaquabacterium pictum</name>
    <dbReference type="NCBI Taxonomy" id="2315236"/>
    <lineage>
        <taxon>Bacteria</taxon>
        <taxon>Pseudomonadati</taxon>
        <taxon>Pseudomonadota</taxon>
        <taxon>Betaproteobacteria</taxon>
        <taxon>Burkholderiales</taxon>
        <taxon>Sphaerotilaceae</taxon>
        <taxon>Pseudaquabacterium</taxon>
    </lineage>
</organism>
<name>A0A480B223_9BURK</name>
<comment type="similarity">
    <text evidence="1 3">Belongs to the short-chain dehydrogenases/reductases (SDR) family.</text>
</comment>
<sequence>MQGKTILITGASRGLGLALARHWAAGNTVINLSRTPAADDGGGPRVEHQPCDLADMVHTDAALKDLLRRHPRIDLLVNNAAVLSTVPLGVMAAADIDRMLAINLRAPILVSKAVFRKMVGRRSGQIVNILSMAPRLSVVGDSVYAASKAGLEAFSRVLNKEGHPFGVHVNNIGLSAFPSGMLDKVIGDQPGKVLDLIPHHGFAPLQEIANAIAFFEANRLDIGGQTLYFGGVS</sequence>
<dbReference type="RefSeq" id="WP_162520917.1">
    <property type="nucleotide sequence ID" value="NZ_BJCL01000022.1"/>
</dbReference>
<evidence type="ECO:0000259" key="4">
    <source>
        <dbReference type="SMART" id="SM00822"/>
    </source>
</evidence>
<dbReference type="SUPFAM" id="SSF51735">
    <property type="entry name" value="NAD(P)-binding Rossmann-fold domains"/>
    <property type="match status" value="1"/>
</dbReference>
<dbReference type="Proteomes" id="UP000301751">
    <property type="component" value="Unassembled WGS sequence"/>
</dbReference>
<dbReference type="PANTHER" id="PTHR44196">
    <property type="entry name" value="DEHYDROGENASE/REDUCTASE SDR FAMILY MEMBER 7B"/>
    <property type="match status" value="1"/>
</dbReference>
<dbReference type="GO" id="GO:0016020">
    <property type="term" value="C:membrane"/>
    <property type="evidence" value="ECO:0007669"/>
    <property type="project" value="TreeGrafter"/>
</dbReference>
<reference evidence="6" key="1">
    <citation type="submission" date="2019-03" db="EMBL/GenBank/DDBJ databases">
        <title>Aquabacterium pictum sp.nov., the first bacteriochlorophyll a-containing freshwater bacterium in the genus Aquabacterium of the class Betaproteobacteria.</title>
        <authorList>
            <person name="Hirose S."/>
            <person name="Tank M."/>
            <person name="Hara E."/>
            <person name="Tamaki H."/>
            <person name="Takaichi S."/>
            <person name="Haruta S."/>
            <person name="Hanada S."/>
        </authorList>
    </citation>
    <scope>NUCLEOTIDE SEQUENCE [LARGE SCALE GENOMIC DNA]</scope>
    <source>
        <strain evidence="6">W35</strain>
    </source>
</reference>
<dbReference type="InterPro" id="IPR057326">
    <property type="entry name" value="KR_dom"/>
</dbReference>
<dbReference type="InterPro" id="IPR002347">
    <property type="entry name" value="SDR_fam"/>
</dbReference>
<dbReference type="InterPro" id="IPR036291">
    <property type="entry name" value="NAD(P)-bd_dom_sf"/>
</dbReference>
<accession>A0A480B223</accession>
<dbReference type="PANTHER" id="PTHR44196:SF1">
    <property type="entry name" value="DEHYDROGENASE_REDUCTASE SDR FAMILY MEMBER 7B"/>
    <property type="match status" value="1"/>
</dbReference>
<dbReference type="GO" id="GO:0016491">
    <property type="term" value="F:oxidoreductase activity"/>
    <property type="evidence" value="ECO:0007669"/>
    <property type="project" value="UniProtKB-KW"/>
</dbReference>
<feature type="domain" description="Ketoreductase" evidence="4">
    <location>
        <begin position="4"/>
        <end position="175"/>
    </location>
</feature>
<gene>
    <name evidence="5" type="ORF">AQPW35_50160</name>
</gene>
<dbReference type="CDD" id="cd05233">
    <property type="entry name" value="SDR_c"/>
    <property type="match status" value="1"/>
</dbReference>
<evidence type="ECO:0000256" key="1">
    <source>
        <dbReference type="ARBA" id="ARBA00006484"/>
    </source>
</evidence>
<protein>
    <submittedName>
        <fullName evidence="5">Oxidoreductase</fullName>
    </submittedName>
</protein>
<dbReference type="Pfam" id="PF00106">
    <property type="entry name" value="adh_short"/>
    <property type="match status" value="1"/>
</dbReference>
<dbReference type="SMART" id="SM00822">
    <property type="entry name" value="PKS_KR"/>
    <property type="match status" value="1"/>
</dbReference>
<evidence type="ECO:0000256" key="3">
    <source>
        <dbReference type="RuleBase" id="RU000363"/>
    </source>
</evidence>
<comment type="caution">
    <text evidence="5">The sequence shown here is derived from an EMBL/GenBank/DDBJ whole genome shotgun (WGS) entry which is preliminary data.</text>
</comment>
<dbReference type="AlphaFoldDB" id="A0A480B223"/>
<dbReference type="EMBL" id="BJCL01000022">
    <property type="protein sequence ID" value="GCL65935.1"/>
    <property type="molecule type" value="Genomic_DNA"/>
</dbReference>
<dbReference type="PRINTS" id="PR00081">
    <property type="entry name" value="GDHRDH"/>
</dbReference>
<keyword evidence="6" id="KW-1185">Reference proteome</keyword>